<dbReference type="Pfam" id="PF00545">
    <property type="entry name" value="Ribonuclease"/>
    <property type="match status" value="1"/>
</dbReference>
<organism evidence="4 5">
    <name type="scientific">Penicillium brevicompactum</name>
    <dbReference type="NCBI Taxonomy" id="5074"/>
    <lineage>
        <taxon>Eukaryota</taxon>
        <taxon>Fungi</taxon>
        <taxon>Dikarya</taxon>
        <taxon>Ascomycota</taxon>
        <taxon>Pezizomycotina</taxon>
        <taxon>Eurotiomycetes</taxon>
        <taxon>Eurotiomycetidae</taxon>
        <taxon>Eurotiales</taxon>
        <taxon>Aspergillaceae</taxon>
        <taxon>Penicillium</taxon>
    </lineage>
</organism>
<evidence type="ECO:0000313" key="5">
    <source>
        <dbReference type="Proteomes" id="UP001147695"/>
    </source>
</evidence>
<dbReference type="GO" id="GO:0016787">
    <property type="term" value="F:hydrolase activity"/>
    <property type="evidence" value="ECO:0007669"/>
    <property type="project" value="UniProtKB-KW"/>
</dbReference>
<evidence type="ECO:0000256" key="3">
    <source>
        <dbReference type="SAM" id="MobiDB-lite"/>
    </source>
</evidence>
<reference evidence="4" key="2">
    <citation type="journal article" date="2023" name="IMA Fungus">
        <title>Comparative genomic study of the Penicillium genus elucidates a diverse pangenome and 15 lateral gene transfer events.</title>
        <authorList>
            <person name="Petersen C."/>
            <person name="Sorensen T."/>
            <person name="Nielsen M.R."/>
            <person name="Sondergaard T.E."/>
            <person name="Sorensen J.L."/>
            <person name="Fitzpatrick D.A."/>
            <person name="Frisvad J.C."/>
            <person name="Nielsen K.L."/>
        </authorList>
    </citation>
    <scope>NUCLEOTIDE SEQUENCE</scope>
    <source>
        <strain evidence="4">IBT 35673</strain>
    </source>
</reference>
<dbReference type="InterPro" id="IPR016191">
    <property type="entry name" value="Ribonuclease/ribotoxin"/>
</dbReference>
<evidence type="ECO:0000313" key="4">
    <source>
        <dbReference type="EMBL" id="KAJ5345739.1"/>
    </source>
</evidence>
<proteinExistence type="predicted"/>
<dbReference type="Gene3D" id="3.10.450.30">
    <property type="entry name" value="Microbial ribonucleases"/>
    <property type="match status" value="1"/>
</dbReference>
<feature type="compositionally biased region" description="Basic and acidic residues" evidence="3">
    <location>
        <begin position="75"/>
        <end position="84"/>
    </location>
</feature>
<evidence type="ECO:0000256" key="1">
    <source>
        <dbReference type="ARBA" id="ARBA00022722"/>
    </source>
</evidence>
<comment type="caution">
    <text evidence="4">The sequence shown here is derived from an EMBL/GenBank/DDBJ whole genome shotgun (WGS) entry which is preliminary data.</text>
</comment>
<dbReference type="InterPro" id="IPR000026">
    <property type="entry name" value="N1-like"/>
</dbReference>
<feature type="region of interest" description="Disordered" evidence="3">
    <location>
        <begin position="1"/>
        <end position="187"/>
    </location>
</feature>
<gene>
    <name evidence="4" type="ORF">N7452_003743</name>
</gene>
<keyword evidence="2" id="KW-0378">Hydrolase</keyword>
<name>A0A9W9QUG6_PENBR</name>
<sequence length="187" mass="21271">MRKSGTTNKAERSKKTAAQKAAAKPGQTFWHTNNSVLSREKNKISQDTVQEQLENAPAPNDTRKSGYPHRFKNIRQGEKKERLFDTGSNSSTTSYREYPVMSDGSNYDCDERPKPNPGPFRAITNQNKTFKGVIAHDGKDGRTNAGNFHRAAQDPIFDQEEEASPNERYHEKGKGKEGRRDRCRRDR</sequence>
<keyword evidence="1" id="KW-0540">Nuclease</keyword>
<dbReference type="AlphaFoldDB" id="A0A9W9QUG6"/>
<dbReference type="GO" id="GO:0003723">
    <property type="term" value="F:RNA binding"/>
    <property type="evidence" value="ECO:0007669"/>
    <property type="project" value="InterPro"/>
</dbReference>
<feature type="compositionally biased region" description="Polar residues" evidence="3">
    <location>
        <begin position="86"/>
        <end position="95"/>
    </location>
</feature>
<dbReference type="SUPFAM" id="SSF53933">
    <property type="entry name" value="Microbial ribonucleases"/>
    <property type="match status" value="1"/>
</dbReference>
<reference evidence="4" key="1">
    <citation type="submission" date="2022-12" db="EMBL/GenBank/DDBJ databases">
        <authorList>
            <person name="Petersen C."/>
        </authorList>
    </citation>
    <scope>NUCLEOTIDE SEQUENCE</scope>
    <source>
        <strain evidence="4">IBT 35673</strain>
    </source>
</reference>
<evidence type="ECO:0000256" key="2">
    <source>
        <dbReference type="ARBA" id="ARBA00022801"/>
    </source>
</evidence>
<dbReference type="GO" id="GO:0004521">
    <property type="term" value="F:RNA endonuclease activity"/>
    <property type="evidence" value="ECO:0007669"/>
    <property type="project" value="InterPro"/>
</dbReference>
<protein>
    <submittedName>
        <fullName evidence="4">Guanine-specific ribonuclease N1/T1</fullName>
    </submittedName>
</protein>
<dbReference type="EMBL" id="JAPZBQ010000002">
    <property type="protein sequence ID" value="KAJ5345739.1"/>
    <property type="molecule type" value="Genomic_DNA"/>
</dbReference>
<dbReference type="Proteomes" id="UP001147695">
    <property type="component" value="Unassembled WGS sequence"/>
</dbReference>
<accession>A0A9W9QUG6</accession>
<feature type="compositionally biased region" description="Basic and acidic residues" evidence="3">
    <location>
        <begin position="165"/>
        <end position="187"/>
    </location>
</feature>